<sequence>DVDYVKISPASPGDTLVAARKRAAPKLYELYVELEDIQPRIWRRILVPGSIQLPKLHDLLQLVMGWSDSHLHSFEFGKKTFSPAHDDRDDLDILDERKYTLGGALGESVREFAYEYDFGDSWRHRIQVKPVPQPHTDWFYPLCIAGKRAAPPDDVGGVMGYLEFLSAIQDPKHDEHDSMLTWIGGAFDPEGFDLNAINRTLRYGGA</sequence>
<evidence type="ECO:0000259" key="1">
    <source>
        <dbReference type="Pfam" id="PF07929"/>
    </source>
</evidence>
<evidence type="ECO:0000313" key="2">
    <source>
        <dbReference type="EMBL" id="EQD77175.1"/>
    </source>
</evidence>
<dbReference type="Pfam" id="PF07929">
    <property type="entry name" value="PRiA4_ORF3"/>
    <property type="match status" value="1"/>
</dbReference>
<proteinExistence type="predicted"/>
<dbReference type="SUPFAM" id="SSF159941">
    <property type="entry name" value="MM3350-like"/>
    <property type="match status" value="1"/>
</dbReference>
<name>T1D4E8_9ZZZZ</name>
<accession>T1D4E8</accession>
<organism evidence="2">
    <name type="scientific">mine drainage metagenome</name>
    <dbReference type="NCBI Taxonomy" id="410659"/>
    <lineage>
        <taxon>unclassified sequences</taxon>
        <taxon>metagenomes</taxon>
        <taxon>ecological metagenomes</taxon>
    </lineage>
</organism>
<comment type="caution">
    <text evidence="2">The sequence shown here is derived from an EMBL/GenBank/DDBJ whole genome shotgun (WGS) entry which is preliminary data.</text>
</comment>
<feature type="non-terminal residue" evidence="2">
    <location>
        <position position="1"/>
    </location>
</feature>
<dbReference type="PANTHER" id="PTHR41878">
    <property type="entry name" value="LEXA REPRESSOR-RELATED"/>
    <property type="match status" value="1"/>
</dbReference>
<feature type="domain" description="Plasmid pRiA4b Orf3-like" evidence="1">
    <location>
        <begin position="27"/>
        <end position="195"/>
    </location>
</feature>
<dbReference type="PANTHER" id="PTHR41878:SF1">
    <property type="entry name" value="TNPR PROTEIN"/>
    <property type="match status" value="1"/>
</dbReference>
<dbReference type="AlphaFoldDB" id="T1D4E8"/>
<reference evidence="2" key="1">
    <citation type="submission" date="2013-08" db="EMBL/GenBank/DDBJ databases">
        <authorList>
            <person name="Mendez C."/>
            <person name="Richter M."/>
            <person name="Ferrer M."/>
            <person name="Sanchez J."/>
        </authorList>
    </citation>
    <scope>NUCLEOTIDE SEQUENCE</scope>
</reference>
<reference evidence="2" key="2">
    <citation type="journal article" date="2014" name="ISME J.">
        <title>Microbial stratification in low pH oxic and suboxic macroscopic growths along an acid mine drainage.</title>
        <authorList>
            <person name="Mendez-Garcia C."/>
            <person name="Mesa V."/>
            <person name="Sprenger R.R."/>
            <person name="Richter M."/>
            <person name="Diez M.S."/>
            <person name="Solano J."/>
            <person name="Bargiela R."/>
            <person name="Golyshina O.V."/>
            <person name="Manteca A."/>
            <person name="Ramos J.L."/>
            <person name="Gallego J.R."/>
            <person name="Llorente I."/>
            <person name="Martins Dos Santos V.A."/>
            <person name="Jensen O.N."/>
            <person name="Pelaez A.I."/>
            <person name="Sanchez J."/>
            <person name="Ferrer M."/>
        </authorList>
    </citation>
    <scope>NUCLEOTIDE SEQUENCE</scope>
</reference>
<dbReference type="EMBL" id="AUZY01000851">
    <property type="protein sequence ID" value="EQD77175.1"/>
    <property type="molecule type" value="Genomic_DNA"/>
</dbReference>
<dbReference type="InterPro" id="IPR012912">
    <property type="entry name" value="Plasmid_pRiA4b_Orf3-like"/>
</dbReference>
<dbReference type="Gene3D" id="3.10.290.30">
    <property type="entry name" value="MM3350-like"/>
    <property type="match status" value="1"/>
</dbReference>
<protein>
    <submittedName>
        <fullName evidence="2">Plasmid pRiA4b ORF-3-like protein</fullName>
    </submittedName>
</protein>
<gene>
    <name evidence="2" type="ORF">B1B_01210</name>
</gene>
<dbReference type="InterPro" id="IPR024047">
    <property type="entry name" value="MM3350-like_sf"/>
</dbReference>